<organism evidence="16">
    <name type="scientific">Tepidanaerobacter syntrophicus</name>
    <dbReference type="NCBI Taxonomy" id="224999"/>
    <lineage>
        <taxon>Bacteria</taxon>
        <taxon>Bacillati</taxon>
        <taxon>Bacillota</taxon>
        <taxon>Clostridia</taxon>
        <taxon>Thermosediminibacterales</taxon>
        <taxon>Tepidanaerobacteraceae</taxon>
        <taxon>Tepidanaerobacter</taxon>
    </lineage>
</organism>
<dbReference type="RefSeq" id="WP_059032771.1">
    <property type="nucleotide sequence ID" value="NZ_BSDN01000014.1"/>
</dbReference>
<feature type="transmembrane region" description="Helical" evidence="14">
    <location>
        <begin position="44"/>
        <end position="68"/>
    </location>
</feature>
<keyword evidence="7 14" id="KW-0812">Transmembrane</keyword>
<keyword evidence="5" id="KW-0597">Phosphoprotein</keyword>
<comment type="catalytic activity">
    <reaction evidence="1">
        <text>ATP + protein L-histidine = ADP + protein N-phospho-L-histidine.</text>
        <dbReference type="EC" id="2.7.13.3"/>
    </reaction>
</comment>
<evidence type="ECO:0000256" key="6">
    <source>
        <dbReference type="ARBA" id="ARBA00022679"/>
    </source>
</evidence>
<dbReference type="InterPro" id="IPR011620">
    <property type="entry name" value="Sig_transdc_His_kinase_LytS_TM"/>
</dbReference>
<evidence type="ECO:0000256" key="3">
    <source>
        <dbReference type="ARBA" id="ARBA00012438"/>
    </source>
</evidence>
<evidence type="ECO:0000256" key="7">
    <source>
        <dbReference type="ARBA" id="ARBA00022692"/>
    </source>
</evidence>
<feature type="transmembrane region" description="Helical" evidence="14">
    <location>
        <begin position="138"/>
        <end position="160"/>
    </location>
</feature>
<evidence type="ECO:0000256" key="10">
    <source>
        <dbReference type="ARBA" id="ARBA00022840"/>
    </source>
</evidence>
<dbReference type="Pfam" id="PF02518">
    <property type="entry name" value="HATPase_c"/>
    <property type="match status" value="1"/>
</dbReference>
<dbReference type="Proteomes" id="UP000062160">
    <property type="component" value="Unassembled WGS sequence"/>
</dbReference>
<keyword evidence="11 14" id="KW-1133">Transmembrane helix</keyword>
<feature type="transmembrane region" description="Helical" evidence="14">
    <location>
        <begin position="6"/>
        <end position="23"/>
    </location>
</feature>
<dbReference type="AlphaFoldDB" id="A0A0U9HQR7"/>
<dbReference type="SUPFAM" id="SSF55874">
    <property type="entry name" value="ATPase domain of HSP90 chaperone/DNA topoisomerase II/histidine kinase"/>
    <property type="match status" value="1"/>
</dbReference>
<dbReference type="EMBL" id="DF977001">
    <property type="protein sequence ID" value="GAQ25383.1"/>
    <property type="molecule type" value="Genomic_DNA"/>
</dbReference>
<dbReference type="PANTHER" id="PTHR34220">
    <property type="entry name" value="SENSOR HISTIDINE KINASE YPDA"/>
    <property type="match status" value="1"/>
</dbReference>
<protein>
    <recommendedName>
        <fullName evidence="3">histidine kinase</fullName>
        <ecNumber evidence="3">2.7.13.3</ecNumber>
    </recommendedName>
</protein>
<evidence type="ECO:0000256" key="2">
    <source>
        <dbReference type="ARBA" id="ARBA00004651"/>
    </source>
</evidence>
<dbReference type="EC" id="2.7.13.3" evidence="3"/>
<dbReference type="Gene3D" id="3.30.565.10">
    <property type="entry name" value="Histidine kinase-like ATPase, C-terminal domain"/>
    <property type="match status" value="1"/>
</dbReference>
<dbReference type="InterPro" id="IPR003594">
    <property type="entry name" value="HATPase_dom"/>
</dbReference>
<evidence type="ECO:0000313" key="17">
    <source>
        <dbReference type="Proteomes" id="UP000062160"/>
    </source>
</evidence>
<dbReference type="InterPro" id="IPR010559">
    <property type="entry name" value="Sig_transdc_His_kin_internal"/>
</dbReference>
<evidence type="ECO:0000256" key="1">
    <source>
        <dbReference type="ARBA" id="ARBA00000085"/>
    </source>
</evidence>
<evidence type="ECO:0000259" key="15">
    <source>
        <dbReference type="SMART" id="SM00387"/>
    </source>
</evidence>
<feature type="transmembrane region" description="Helical" evidence="14">
    <location>
        <begin position="74"/>
        <end position="97"/>
    </location>
</feature>
<dbReference type="Pfam" id="PF13492">
    <property type="entry name" value="GAF_3"/>
    <property type="match status" value="1"/>
</dbReference>
<evidence type="ECO:0000256" key="14">
    <source>
        <dbReference type="SAM" id="Phobius"/>
    </source>
</evidence>
<dbReference type="Pfam" id="PF06580">
    <property type="entry name" value="His_kinase"/>
    <property type="match status" value="1"/>
</dbReference>
<evidence type="ECO:0000256" key="12">
    <source>
        <dbReference type="ARBA" id="ARBA00023012"/>
    </source>
</evidence>
<dbReference type="GO" id="GO:0005524">
    <property type="term" value="F:ATP binding"/>
    <property type="evidence" value="ECO:0007669"/>
    <property type="project" value="UniProtKB-KW"/>
</dbReference>
<evidence type="ECO:0000256" key="8">
    <source>
        <dbReference type="ARBA" id="ARBA00022741"/>
    </source>
</evidence>
<dbReference type="Gene3D" id="3.30.450.40">
    <property type="match status" value="1"/>
</dbReference>
<gene>
    <name evidence="16" type="ORF">TSYNT_7404</name>
</gene>
<dbReference type="GO" id="GO:0071555">
    <property type="term" value="P:cell wall organization"/>
    <property type="evidence" value="ECO:0007669"/>
    <property type="project" value="InterPro"/>
</dbReference>
<dbReference type="SMART" id="SM00387">
    <property type="entry name" value="HATPase_c"/>
    <property type="match status" value="1"/>
</dbReference>
<proteinExistence type="predicted"/>
<dbReference type="OrthoDB" id="9809348at2"/>
<name>A0A0U9HQR7_9FIRM</name>
<evidence type="ECO:0000256" key="4">
    <source>
        <dbReference type="ARBA" id="ARBA00022475"/>
    </source>
</evidence>
<evidence type="ECO:0000256" key="9">
    <source>
        <dbReference type="ARBA" id="ARBA00022777"/>
    </source>
</evidence>
<evidence type="ECO:0000256" key="13">
    <source>
        <dbReference type="ARBA" id="ARBA00023136"/>
    </source>
</evidence>
<dbReference type="InterPro" id="IPR050640">
    <property type="entry name" value="Bact_2-comp_sensor_kinase"/>
</dbReference>
<dbReference type="InterPro" id="IPR029016">
    <property type="entry name" value="GAF-like_dom_sf"/>
</dbReference>
<dbReference type="SUPFAM" id="SSF55781">
    <property type="entry name" value="GAF domain-like"/>
    <property type="match status" value="1"/>
</dbReference>
<dbReference type="InterPro" id="IPR003018">
    <property type="entry name" value="GAF"/>
</dbReference>
<keyword evidence="12" id="KW-0902">Two-component regulatory system</keyword>
<evidence type="ECO:0000313" key="16">
    <source>
        <dbReference type="EMBL" id="GAQ25383.1"/>
    </source>
</evidence>
<keyword evidence="9 16" id="KW-0418">Kinase</keyword>
<reference evidence="16" key="1">
    <citation type="journal article" date="2016" name="Genome Announc.">
        <title>Draft Genome Sequence of the Syntrophic Lactate-Degrading Bacterium Tepidanaerobacter syntrophicus JLT.</title>
        <authorList>
            <person name="Matsuura N."/>
            <person name="Ohashi A."/>
            <person name="Tourlousse D.M."/>
            <person name="Sekiguchi Y."/>
        </authorList>
    </citation>
    <scope>NUCLEOTIDE SEQUENCE [LARGE SCALE GENOMIC DNA]</scope>
    <source>
        <strain evidence="16">JL</strain>
    </source>
</reference>
<evidence type="ECO:0000256" key="5">
    <source>
        <dbReference type="ARBA" id="ARBA00022553"/>
    </source>
</evidence>
<keyword evidence="17" id="KW-1185">Reference proteome</keyword>
<dbReference type="GO" id="GO:0000155">
    <property type="term" value="F:phosphorelay sensor kinase activity"/>
    <property type="evidence" value="ECO:0007669"/>
    <property type="project" value="InterPro"/>
</dbReference>
<accession>A0A0U9HQR7</accession>
<feature type="transmembrane region" description="Helical" evidence="14">
    <location>
        <begin position="172"/>
        <end position="192"/>
    </location>
</feature>
<keyword evidence="8" id="KW-0547">Nucleotide-binding</keyword>
<feature type="transmembrane region" description="Helical" evidence="14">
    <location>
        <begin position="104"/>
        <end position="126"/>
    </location>
</feature>
<dbReference type="InterPro" id="IPR036890">
    <property type="entry name" value="HATPase_C_sf"/>
</dbReference>
<keyword evidence="13 14" id="KW-0472">Membrane</keyword>
<evidence type="ECO:0000256" key="11">
    <source>
        <dbReference type="ARBA" id="ARBA00022989"/>
    </source>
</evidence>
<keyword evidence="6" id="KW-0808">Transferase</keyword>
<sequence length="575" mass="63160">MTFQILLDLANRLGIFVIIAFLLSQFTPFKKLILKKEVSLGEKIILSAIFGSFGILGTYMGIPVYGALANSRAVGVIIGGLLGGPFVGVLSGLIASLHRWSIDIGGFTAVACAISTFIEATLAGFIHKKFENGKKICWWHGFAVGIAMELLQMVIIVTIAKPFSAALELVKVIWFPMTFVNSCGIAIFILIIDNIFKEQEQVGALQAKLSLDIASETLPYLRKGLNELSAYKAAKIIFDKTDYDAVAVTDTEKILAHVGKGEDHHKAGYSFMTKTTKDVISSKEYKIATSKEEINCAEPSCPLQSAVVAPLLEGDKVIGCLKLYKVRPNSITSIDVKLAQGLARMFATQLELAKAENQAKLLANAERRALQAQINPHFLFNALNTIISVSRKNPDESRKLLMDLSEFFRKNLSAGMEMVPLEQEIEHVKAYLSIEQARFGERLKTEFIIEPNAASSILVPPLILQPLVENAVKHGIMPKKEGGKVTVKIESVNQGTIVSVEDNGIGMSEEILEDVKKYKACKDRIGLWNVNGRLESYFGKKSCLEIYSKYKHGTVVKFFIPCSRIPAIGCENHGA</sequence>
<dbReference type="Gene3D" id="1.10.1760.20">
    <property type="match status" value="1"/>
</dbReference>
<keyword evidence="4" id="KW-1003">Cell membrane</keyword>
<dbReference type="PANTHER" id="PTHR34220:SF7">
    <property type="entry name" value="SENSOR HISTIDINE KINASE YPDA"/>
    <property type="match status" value="1"/>
</dbReference>
<keyword evidence="10" id="KW-0067">ATP-binding</keyword>
<dbReference type="GO" id="GO:0005886">
    <property type="term" value="C:plasma membrane"/>
    <property type="evidence" value="ECO:0007669"/>
    <property type="project" value="UniProtKB-SubCell"/>
</dbReference>
<feature type="domain" description="Histidine kinase/HSP90-like ATPase" evidence="15">
    <location>
        <begin position="459"/>
        <end position="564"/>
    </location>
</feature>
<dbReference type="Pfam" id="PF07694">
    <property type="entry name" value="5TM-5TMR_LYT"/>
    <property type="match status" value="1"/>
</dbReference>
<dbReference type="STRING" id="224999.GCA_001485475_01399"/>
<comment type="subcellular location">
    <subcellularLocation>
        <location evidence="2">Cell membrane</location>
        <topology evidence="2">Multi-pass membrane protein</topology>
    </subcellularLocation>
</comment>